<dbReference type="SUPFAM" id="SSF52172">
    <property type="entry name" value="CheY-like"/>
    <property type="match status" value="1"/>
</dbReference>
<name>A0A7X5J9B3_9HYPH</name>
<dbReference type="AlphaFoldDB" id="A0A7X5J9B3"/>
<dbReference type="Proteomes" id="UP000586722">
    <property type="component" value="Unassembled WGS sequence"/>
</dbReference>
<comment type="caution">
    <text evidence="1">The sequence shown here is derived from an EMBL/GenBank/DDBJ whole genome shotgun (WGS) entry which is preliminary data.</text>
</comment>
<organism evidence="1 2">
    <name type="scientific">Pannonibacter tanglangensis</name>
    <dbReference type="NCBI Taxonomy" id="2750084"/>
    <lineage>
        <taxon>Bacteria</taxon>
        <taxon>Pseudomonadati</taxon>
        <taxon>Pseudomonadota</taxon>
        <taxon>Alphaproteobacteria</taxon>
        <taxon>Hyphomicrobiales</taxon>
        <taxon>Stappiaceae</taxon>
        <taxon>Pannonibacter</taxon>
    </lineage>
</organism>
<dbReference type="Gene3D" id="3.40.50.2300">
    <property type="match status" value="1"/>
</dbReference>
<dbReference type="SMART" id="SM00448">
    <property type="entry name" value="REC"/>
    <property type="match status" value="1"/>
</dbReference>
<evidence type="ECO:0000313" key="2">
    <source>
        <dbReference type="Proteomes" id="UP000586722"/>
    </source>
</evidence>
<dbReference type="PANTHER" id="PTHR44591">
    <property type="entry name" value="STRESS RESPONSE REGULATOR PROTEIN 1"/>
    <property type="match status" value="1"/>
</dbReference>
<reference evidence="2" key="1">
    <citation type="submission" date="2020-01" db="EMBL/GenBank/DDBJ databases">
        <authorList>
            <person name="Fang Y."/>
            <person name="Sun R."/>
            <person name="Nie L."/>
            <person name="He J."/>
            <person name="Hao L."/>
            <person name="Wang L."/>
            <person name="Su S."/>
            <person name="Lv E."/>
            <person name="Zhang Z."/>
            <person name="Xie R."/>
            <person name="Liu H."/>
        </authorList>
    </citation>
    <scope>NUCLEOTIDE SEQUENCE [LARGE SCALE GENOMIC DNA]</scope>
    <source>
        <strain evidence="2">XCT-53</strain>
    </source>
</reference>
<dbReference type="GO" id="GO:0000160">
    <property type="term" value="P:phosphorelay signal transduction system"/>
    <property type="evidence" value="ECO:0007669"/>
    <property type="project" value="InterPro"/>
</dbReference>
<sequence>MRTRIDLSHLSFLIVDDNMHMRQILRSILAGFGARRIYDAADGADGLEIVIDRRPDLIICDWAMTPVSGADFLKLLRGDSDRTLSTTPVIIVTAHARKPVILEAIRVGVHGFVAKPIAPAVLFNRIESALVHQDMHGRSRGTLRLPGTRPLDVRGRQVIDLTRPAARKAEPEEPLGLAFL</sequence>
<accession>A0A7X5J9B3</accession>
<dbReference type="InterPro" id="IPR011006">
    <property type="entry name" value="CheY-like_superfamily"/>
</dbReference>
<dbReference type="RefSeq" id="WP_161673797.1">
    <property type="nucleotide sequence ID" value="NZ_JAABLP010000001.1"/>
</dbReference>
<keyword evidence="2" id="KW-1185">Reference proteome</keyword>
<dbReference type="EMBL" id="JAABLQ010000001">
    <property type="protein sequence ID" value="NBN78316.1"/>
    <property type="molecule type" value="Genomic_DNA"/>
</dbReference>
<proteinExistence type="predicted"/>
<protein>
    <submittedName>
        <fullName evidence="1">Response regulator</fullName>
    </submittedName>
</protein>
<gene>
    <name evidence="1" type="ORF">GWI72_08560</name>
</gene>
<dbReference type="Pfam" id="PF00072">
    <property type="entry name" value="Response_reg"/>
    <property type="match status" value="1"/>
</dbReference>
<dbReference type="InterPro" id="IPR050595">
    <property type="entry name" value="Bact_response_regulator"/>
</dbReference>
<evidence type="ECO:0000313" key="1">
    <source>
        <dbReference type="EMBL" id="NBN78316.1"/>
    </source>
</evidence>
<dbReference type="PROSITE" id="PS50110">
    <property type="entry name" value="RESPONSE_REGULATORY"/>
    <property type="match status" value="1"/>
</dbReference>
<dbReference type="InterPro" id="IPR001789">
    <property type="entry name" value="Sig_transdc_resp-reg_receiver"/>
</dbReference>
<dbReference type="PANTHER" id="PTHR44591:SF3">
    <property type="entry name" value="RESPONSE REGULATORY DOMAIN-CONTAINING PROTEIN"/>
    <property type="match status" value="1"/>
</dbReference>